<accession>A0ACB9Z262</accession>
<gene>
    <name evidence="1" type="ORF">F4820DRAFT_283830</name>
</gene>
<dbReference type="Proteomes" id="UP001497700">
    <property type="component" value="Unassembled WGS sequence"/>
</dbReference>
<organism evidence="1 2">
    <name type="scientific">Hypoxylon rubiginosum</name>
    <dbReference type="NCBI Taxonomy" id="110542"/>
    <lineage>
        <taxon>Eukaryota</taxon>
        <taxon>Fungi</taxon>
        <taxon>Dikarya</taxon>
        <taxon>Ascomycota</taxon>
        <taxon>Pezizomycotina</taxon>
        <taxon>Sordariomycetes</taxon>
        <taxon>Xylariomycetidae</taxon>
        <taxon>Xylariales</taxon>
        <taxon>Hypoxylaceae</taxon>
        <taxon>Hypoxylon</taxon>
    </lineage>
</organism>
<keyword evidence="2" id="KW-1185">Reference proteome</keyword>
<evidence type="ECO:0000313" key="1">
    <source>
        <dbReference type="EMBL" id="KAI4865621.1"/>
    </source>
</evidence>
<protein>
    <submittedName>
        <fullName evidence="1">Uncharacterized protein</fullName>
    </submittedName>
</protein>
<sequence length="302" mass="34166">MSNDVENWKKLSEGHSSRSTDSSWYHKSLGDKLKPSCRRLLEGWSGIAPDDVIPHIYRIREEAWKVFPWPCIGEFWFLEQGLLRHPDYSRTLERLTTTIPTPKFLDLGTCLGQDVRTLAYDGAPLSGLYGADVFTGFRDAGYSLFRDGDRLDPSHFITGDIFSDVDDLAKSRGTWHIIHIAMFLHIFAQPEQEAASRNIMKLLKAAPGSTVIGTQTGSLTAEEFILQPPFCNPGEHKTIYRHSKESMKVMFEKAADAAGLKVNVWAEYDEDGARSRVKGREETEILFAGPNERRILFKVEVI</sequence>
<reference evidence="1 2" key="1">
    <citation type="journal article" date="2022" name="New Phytol.">
        <title>Ecological generalism drives hyperdiversity of secondary metabolite gene clusters in xylarialean endophytes.</title>
        <authorList>
            <person name="Franco M.E.E."/>
            <person name="Wisecaver J.H."/>
            <person name="Arnold A.E."/>
            <person name="Ju Y.M."/>
            <person name="Slot J.C."/>
            <person name="Ahrendt S."/>
            <person name="Moore L.P."/>
            <person name="Eastman K.E."/>
            <person name="Scott K."/>
            <person name="Konkel Z."/>
            <person name="Mondo S.J."/>
            <person name="Kuo A."/>
            <person name="Hayes R.D."/>
            <person name="Haridas S."/>
            <person name="Andreopoulos B."/>
            <person name="Riley R."/>
            <person name="LaButti K."/>
            <person name="Pangilinan J."/>
            <person name="Lipzen A."/>
            <person name="Amirebrahimi M."/>
            <person name="Yan J."/>
            <person name="Adam C."/>
            <person name="Keymanesh K."/>
            <person name="Ng V."/>
            <person name="Louie K."/>
            <person name="Northen T."/>
            <person name="Drula E."/>
            <person name="Henrissat B."/>
            <person name="Hsieh H.M."/>
            <person name="Youens-Clark K."/>
            <person name="Lutzoni F."/>
            <person name="Miadlikowska J."/>
            <person name="Eastwood D.C."/>
            <person name="Hamelin R.C."/>
            <person name="Grigoriev I.V."/>
            <person name="U'Ren J.M."/>
        </authorList>
    </citation>
    <scope>NUCLEOTIDE SEQUENCE [LARGE SCALE GENOMIC DNA]</scope>
    <source>
        <strain evidence="1 2">CBS 119005</strain>
    </source>
</reference>
<name>A0ACB9Z262_9PEZI</name>
<proteinExistence type="predicted"/>
<comment type="caution">
    <text evidence="1">The sequence shown here is derived from an EMBL/GenBank/DDBJ whole genome shotgun (WGS) entry which is preliminary data.</text>
</comment>
<evidence type="ECO:0000313" key="2">
    <source>
        <dbReference type="Proteomes" id="UP001497700"/>
    </source>
</evidence>
<dbReference type="EMBL" id="MU393469">
    <property type="protein sequence ID" value="KAI4865621.1"/>
    <property type="molecule type" value="Genomic_DNA"/>
</dbReference>